<dbReference type="InterPro" id="IPR007065">
    <property type="entry name" value="HPP"/>
</dbReference>
<keyword evidence="5" id="KW-1185">Reference proteome</keyword>
<evidence type="ECO:0000313" key="4">
    <source>
        <dbReference type="EMBL" id="KAB0676542.1"/>
    </source>
</evidence>
<dbReference type="InterPro" id="IPR058581">
    <property type="entry name" value="TM_HPP"/>
</dbReference>
<dbReference type="Pfam" id="PF04982">
    <property type="entry name" value="TM_HPP"/>
    <property type="match status" value="1"/>
</dbReference>
<feature type="transmembrane region" description="Helical" evidence="2">
    <location>
        <begin position="120"/>
        <end position="153"/>
    </location>
</feature>
<dbReference type="Proteomes" id="UP000432089">
    <property type="component" value="Unassembled WGS sequence"/>
</dbReference>
<evidence type="ECO:0000256" key="1">
    <source>
        <dbReference type="SAM" id="MobiDB-lite"/>
    </source>
</evidence>
<feature type="transmembrane region" description="Helical" evidence="2">
    <location>
        <begin position="75"/>
        <end position="108"/>
    </location>
</feature>
<comment type="caution">
    <text evidence="4">The sequence shown here is derived from an EMBL/GenBank/DDBJ whole genome shotgun (WGS) entry which is preliminary data.</text>
</comment>
<feature type="domain" description="HPP transmembrane region" evidence="3">
    <location>
        <begin position="17"/>
        <end position="164"/>
    </location>
</feature>
<keyword evidence="2" id="KW-0812">Transmembrane</keyword>
<keyword evidence="2" id="KW-1133">Transmembrane helix</keyword>
<protein>
    <submittedName>
        <fullName evidence="4">HPP family protein</fullName>
    </submittedName>
</protein>
<gene>
    <name evidence="4" type="ORF">F6X38_20880</name>
</gene>
<evidence type="ECO:0000313" key="5">
    <source>
        <dbReference type="Proteomes" id="UP000432089"/>
    </source>
</evidence>
<sequence>MLRHARDFIARHEPETLHLAVSLKAGVGGLVGIGIAGGIASATGMPFLLAPFGATAVLLFAQPQSPLAQPANVVGGYFVAVLISLVLMTFFPAGWVTAAVGVGIAIAVMAELRLTHPPAGAIPIVAITGAMAPQVLIETVMLGALLLVAVAVLHHRIPPRHTYPKPASQPRTVPGEKGAIRAASRRRV</sequence>
<accession>A0A7V7PKP6</accession>
<dbReference type="PANTHER" id="PTHR33741">
    <property type="entry name" value="TRANSMEMBRANE PROTEIN DDB_G0269096-RELATED"/>
    <property type="match status" value="1"/>
</dbReference>
<reference evidence="4 5" key="1">
    <citation type="submission" date="2019-09" db="EMBL/GenBank/DDBJ databases">
        <title>YIM 132180 draft genome.</title>
        <authorList>
            <person name="Zhang K."/>
        </authorList>
    </citation>
    <scope>NUCLEOTIDE SEQUENCE [LARGE SCALE GENOMIC DNA]</scope>
    <source>
        <strain evidence="4 5">YIM 132180</strain>
    </source>
</reference>
<dbReference type="EMBL" id="VZDO01000022">
    <property type="protein sequence ID" value="KAB0676542.1"/>
    <property type="molecule type" value="Genomic_DNA"/>
</dbReference>
<feature type="region of interest" description="Disordered" evidence="1">
    <location>
        <begin position="161"/>
        <end position="188"/>
    </location>
</feature>
<dbReference type="AlphaFoldDB" id="A0A7V7PKP6"/>
<organism evidence="4 5">
    <name type="scientific">Plantimonas leprariae</name>
    <dbReference type="NCBI Taxonomy" id="2615207"/>
    <lineage>
        <taxon>Bacteria</taxon>
        <taxon>Pseudomonadati</taxon>
        <taxon>Pseudomonadota</taxon>
        <taxon>Alphaproteobacteria</taxon>
        <taxon>Hyphomicrobiales</taxon>
        <taxon>Aurantimonadaceae</taxon>
        <taxon>Plantimonas</taxon>
    </lineage>
</organism>
<keyword evidence="2" id="KW-0472">Membrane</keyword>
<dbReference type="PANTHER" id="PTHR33741:SF5">
    <property type="entry name" value="TRANSMEMBRANE PROTEIN DDB_G0269096-RELATED"/>
    <property type="match status" value="1"/>
</dbReference>
<proteinExistence type="predicted"/>
<evidence type="ECO:0000259" key="3">
    <source>
        <dbReference type="Pfam" id="PF04982"/>
    </source>
</evidence>
<name>A0A7V7PKP6_9HYPH</name>
<dbReference type="RefSeq" id="WP_150973223.1">
    <property type="nucleotide sequence ID" value="NZ_VZDO01000022.1"/>
</dbReference>
<evidence type="ECO:0000256" key="2">
    <source>
        <dbReference type="SAM" id="Phobius"/>
    </source>
</evidence>
<feature type="transmembrane region" description="Helical" evidence="2">
    <location>
        <begin position="21"/>
        <end position="39"/>
    </location>
</feature>